<evidence type="ECO:0008006" key="3">
    <source>
        <dbReference type="Google" id="ProtNLM"/>
    </source>
</evidence>
<keyword evidence="2" id="KW-1185">Reference proteome</keyword>
<dbReference type="PANTHER" id="PTHR28653:SF1">
    <property type="entry name" value="ATPASE SWSAP1"/>
    <property type="match status" value="1"/>
</dbReference>
<sequence length="206" mass="23851">MFSKNIKTTLLCGPKILSKSFMFEAAIYWAERGRRVVYISPTPLERRPAVCHDRSNPTVAALDLMRFIYLPDYETLIEQLVKLHTYAAVPSVLLIDDLDNYFTDETIKNDSVMHIARTCALIFHSMKSCSRILKMNAYVCAWTNSSLTNNFLQTIYFRNIWNLTEEDGKIIVERVAIGLSLKPSYKYHKFEDGMRALQQIFDFVEA</sequence>
<gene>
    <name evidence="1" type="ORF">LPLAT_LOCUS12783</name>
</gene>
<dbReference type="GO" id="GO:0097196">
    <property type="term" value="C:Shu complex"/>
    <property type="evidence" value="ECO:0007669"/>
    <property type="project" value="TreeGrafter"/>
</dbReference>
<reference evidence="1" key="1">
    <citation type="submission" date="2024-04" db="EMBL/GenBank/DDBJ databases">
        <authorList>
            <consortium name="Molecular Ecology Group"/>
        </authorList>
    </citation>
    <scope>NUCLEOTIDE SEQUENCE</scope>
</reference>
<evidence type="ECO:0000313" key="1">
    <source>
        <dbReference type="EMBL" id="CAL1687606.1"/>
    </source>
</evidence>
<dbReference type="PANTHER" id="PTHR28653">
    <property type="match status" value="1"/>
</dbReference>
<dbReference type="EMBL" id="OZ034830">
    <property type="protein sequence ID" value="CAL1687606.1"/>
    <property type="molecule type" value="Genomic_DNA"/>
</dbReference>
<name>A0AAV2P420_9HYME</name>
<proteinExistence type="predicted"/>
<organism evidence="1 2">
    <name type="scientific">Lasius platythorax</name>
    <dbReference type="NCBI Taxonomy" id="488582"/>
    <lineage>
        <taxon>Eukaryota</taxon>
        <taxon>Metazoa</taxon>
        <taxon>Ecdysozoa</taxon>
        <taxon>Arthropoda</taxon>
        <taxon>Hexapoda</taxon>
        <taxon>Insecta</taxon>
        <taxon>Pterygota</taxon>
        <taxon>Neoptera</taxon>
        <taxon>Endopterygota</taxon>
        <taxon>Hymenoptera</taxon>
        <taxon>Apocrita</taxon>
        <taxon>Aculeata</taxon>
        <taxon>Formicoidea</taxon>
        <taxon>Formicidae</taxon>
        <taxon>Formicinae</taxon>
        <taxon>Lasius</taxon>
        <taxon>Lasius</taxon>
    </lineage>
</organism>
<dbReference type="GO" id="GO:0003697">
    <property type="term" value="F:single-stranded DNA binding"/>
    <property type="evidence" value="ECO:0007669"/>
    <property type="project" value="TreeGrafter"/>
</dbReference>
<accession>A0AAV2P420</accession>
<protein>
    <recommendedName>
        <fullName evidence="3">ATPase AAA-type core domain-containing protein</fullName>
    </recommendedName>
</protein>
<dbReference type="AlphaFoldDB" id="A0AAV2P420"/>
<dbReference type="GO" id="GO:0000724">
    <property type="term" value="P:double-strand break repair via homologous recombination"/>
    <property type="evidence" value="ECO:0007669"/>
    <property type="project" value="TreeGrafter"/>
</dbReference>
<dbReference type="Proteomes" id="UP001497644">
    <property type="component" value="Chromosome 7"/>
</dbReference>
<evidence type="ECO:0000313" key="2">
    <source>
        <dbReference type="Proteomes" id="UP001497644"/>
    </source>
</evidence>